<keyword evidence="3" id="KW-1185">Reference proteome</keyword>
<evidence type="ECO:0000313" key="2">
    <source>
        <dbReference type="EMBL" id="CDJ69972.1"/>
    </source>
</evidence>
<accession>U6N168</accession>
<dbReference type="GeneID" id="25478320"/>
<organism evidence="2 3">
    <name type="scientific">Eimeria necatrix</name>
    <dbReference type="NCBI Taxonomy" id="51315"/>
    <lineage>
        <taxon>Eukaryota</taxon>
        <taxon>Sar</taxon>
        <taxon>Alveolata</taxon>
        <taxon>Apicomplexa</taxon>
        <taxon>Conoidasida</taxon>
        <taxon>Coccidia</taxon>
        <taxon>Eucoccidiorida</taxon>
        <taxon>Eimeriorina</taxon>
        <taxon>Eimeriidae</taxon>
        <taxon>Eimeria</taxon>
    </lineage>
</organism>
<dbReference type="Proteomes" id="UP000030754">
    <property type="component" value="Unassembled WGS sequence"/>
</dbReference>
<feature type="region of interest" description="Disordered" evidence="1">
    <location>
        <begin position="1"/>
        <end position="29"/>
    </location>
</feature>
<dbReference type="EMBL" id="HG725847">
    <property type="protein sequence ID" value="CDJ69972.1"/>
    <property type="molecule type" value="Genomic_DNA"/>
</dbReference>
<evidence type="ECO:0000256" key="1">
    <source>
        <dbReference type="SAM" id="MobiDB-lite"/>
    </source>
</evidence>
<sequence length="220" mass="23472">MLSKKPFQSSRESVAVSQGVLSSSQDDTAQELTDAEVARLMRQHLNILSTNQGASEAEVVKAAKTLQMRFLPPLAGSLQLPKTEDQGKETLQHGGLEGNKGVPKMQADCEGDSAARLSAKDMTLGSSEAACIWLRDSRLDCLGSVGGSPASDVEHGMTGLQLSQSQDPHAVEVGETAANFQQASVDVTTILQCDMNHTLAREDSEQPRKKVCLELHGLST</sequence>
<dbReference type="AlphaFoldDB" id="U6N168"/>
<reference evidence="2" key="1">
    <citation type="submission" date="2013-10" db="EMBL/GenBank/DDBJ databases">
        <title>Genomic analysis of the causative agents of coccidiosis in chickens.</title>
        <authorList>
            <person name="Reid A.J."/>
            <person name="Blake D."/>
            <person name="Billington K."/>
            <person name="Browne H."/>
            <person name="Dunn M."/>
            <person name="Hung S."/>
            <person name="Kawahara F."/>
            <person name="Miranda-Saavedra D."/>
            <person name="Mourier T."/>
            <person name="Nagra H."/>
            <person name="Otto T.D."/>
            <person name="Rawlings N."/>
            <person name="Sanchez A."/>
            <person name="Sanders M."/>
            <person name="Subramaniam C."/>
            <person name="Tay Y."/>
            <person name="Dear P."/>
            <person name="Doerig C."/>
            <person name="Gruber A."/>
            <person name="Parkinson J."/>
            <person name="Shirley M."/>
            <person name="Wan K.L."/>
            <person name="Berriman M."/>
            <person name="Tomley F."/>
            <person name="Pain A."/>
        </authorList>
    </citation>
    <scope>NUCLEOTIDE SEQUENCE [LARGE SCALE GENOMIC DNA]</scope>
    <source>
        <strain evidence="2">Houghton</strain>
    </source>
</reference>
<protein>
    <submittedName>
        <fullName evidence="2">Uncharacterized protein</fullName>
    </submittedName>
</protein>
<dbReference type="RefSeq" id="XP_013438438.1">
    <property type="nucleotide sequence ID" value="XM_013582984.1"/>
</dbReference>
<dbReference type="VEuPathDB" id="ToxoDB:ENH_00081910"/>
<reference evidence="2" key="2">
    <citation type="submission" date="2013-10" db="EMBL/GenBank/DDBJ databases">
        <authorList>
            <person name="Aslett M."/>
        </authorList>
    </citation>
    <scope>NUCLEOTIDE SEQUENCE [LARGE SCALE GENOMIC DNA]</scope>
    <source>
        <strain evidence="2">Houghton</strain>
    </source>
</reference>
<feature type="region of interest" description="Disordered" evidence="1">
    <location>
        <begin position="85"/>
        <end position="106"/>
    </location>
</feature>
<proteinExistence type="predicted"/>
<gene>
    <name evidence="2" type="ORF">ENH_00081910</name>
</gene>
<evidence type="ECO:0000313" key="3">
    <source>
        <dbReference type="Proteomes" id="UP000030754"/>
    </source>
</evidence>
<dbReference type="OrthoDB" id="348000at2759"/>
<name>U6N168_9EIME</name>